<dbReference type="Pfam" id="PF00512">
    <property type="entry name" value="HisKA"/>
    <property type="match status" value="1"/>
</dbReference>
<accession>A0ABW0HN58</accession>
<evidence type="ECO:0000256" key="9">
    <source>
        <dbReference type="ARBA" id="ARBA00022777"/>
    </source>
</evidence>
<keyword evidence="11 14" id="KW-1133">Transmembrane helix</keyword>
<keyword evidence="12" id="KW-0902">Two-component regulatory system</keyword>
<evidence type="ECO:0000259" key="15">
    <source>
        <dbReference type="PROSITE" id="PS50109"/>
    </source>
</evidence>
<dbReference type="GO" id="GO:0016301">
    <property type="term" value="F:kinase activity"/>
    <property type="evidence" value="ECO:0007669"/>
    <property type="project" value="UniProtKB-KW"/>
</dbReference>
<dbReference type="CDD" id="cd00082">
    <property type="entry name" value="HisKA"/>
    <property type="match status" value="1"/>
</dbReference>
<dbReference type="SUPFAM" id="SSF47384">
    <property type="entry name" value="Homodimeric domain of signal transducing histidine kinase"/>
    <property type="match status" value="1"/>
</dbReference>
<dbReference type="InterPro" id="IPR050398">
    <property type="entry name" value="HssS/ArlS-like"/>
</dbReference>
<evidence type="ECO:0000259" key="16">
    <source>
        <dbReference type="PROSITE" id="PS50885"/>
    </source>
</evidence>
<organism evidence="17 18">
    <name type="scientific">Cohnella soli</name>
    <dbReference type="NCBI Taxonomy" id="425005"/>
    <lineage>
        <taxon>Bacteria</taxon>
        <taxon>Bacillati</taxon>
        <taxon>Bacillota</taxon>
        <taxon>Bacilli</taxon>
        <taxon>Bacillales</taxon>
        <taxon>Paenibacillaceae</taxon>
        <taxon>Cohnella</taxon>
    </lineage>
</organism>
<dbReference type="SMART" id="SM00387">
    <property type="entry name" value="HATPase_c"/>
    <property type="match status" value="1"/>
</dbReference>
<keyword evidence="10" id="KW-0067">ATP-binding</keyword>
<dbReference type="PANTHER" id="PTHR45528:SF1">
    <property type="entry name" value="SENSOR HISTIDINE KINASE CPXA"/>
    <property type="match status" value="1"/>
</dbReference>
<dbReference type="InterPro" id="IPR003661">
    <property type="entry name" value="HisK_dim/P_dom"/>
</dbReference>
<dbReference type="EC" id="2.7.13.3" evidence="3"/>
<dbReference type="InterPro" id="IPR036097">
    <property type="entry name" value="HisK_dim/P_sf"/>
</dbReference>
<keyword evidence="8" id="KW-0547">Nucleotide-binding</keyword>
<dbReference type="SUPFAM" id="SSF55874">
    <property type="entry name" value="ATPase domain of HSP90 chaperone/DNA topoisomerase II/histidine kinase"/>
    <property type="match status" value="1"/>
</dbReference>
<dbReference type="EMBL" id="JBHSMI010000014">
    <property type="protein sequence ID" value="MFC5402684.1"/>
    <property type="molecule type" value="Genomic_DNA"/>
</dbReference>
<name>A0ABW0HN58_9BACL</name>
<proteinExistence type="predicted"/>
<evidence type="ECO:0000256" key="4">
    <source>
        <dbReference type="ARBA" id="ARBA00022475"/>
    </source>
</evidence>
<feature type="transmembrane region" description="Helical" evidence="14">
    <location>
        <begin position="60"/>
        <end position="79"/>
    </location>
</feature>
<sequence>MAKPKFRSFRFQMVRLFVLSMLLSAATTFLIYLVLQQYYYTLLRENPMYHVRETIRDIGDINACLILFFPVSFIYFYLLTRRYVAYFREISRGINQLAGGDFSHRVDIPTSDEIGDIARDINLASEKLKQAVERGDFAENSKEQLVLNLAHDLRTPLTSVIGYLDFILQGKDLTADQMKHYTTIAFTKSQRLEKLIDELFEITRMNYGKLNIHRAPLDLGELLTQLSEEMYPVFEKNELTARLEMAPNLMVTGDGDLLARVFENLLSNAVRYGTDGEYVDIHGNREGDQVVIQVTNYGRFIPPDELPHLFDMFFTGDRSRTHREGSTGLGLFIAKNIVEQHEGIIAVQSDHIRTAFEVRLPYLDSTKEAAGLIQNRATTFLNE</sequence>
<dbReference type="CDD" id="cd06225">
    <property type="entry name" value="HAMP"/>
    <property type="match status" value="1"/>
</dbReference>
<dbReference type="SUPFAM" id="SSF158472">
    <property type="entry name" value="HAMP domain-like"/>
    <property type="match status" value="1"/>
</dbReference>
<evidence type="ECO:0000256" key="1">
    <source>
        <dbReference type="ARBA" id="ARBA00000085"/>
    </source>
</evidence>
<dbReference type="SMART" id="SM00388">
    <property type="entry name" value="HisKA"/>
    <property type="match status" value="1"/>
</dbReference>
<comment type="catalytic activity">
    <reaction evidence="1">
        <text>ATP + protein L-histidine = ADP + protein N-phospho-L-histidine.</text>
        <dbReference type="EC" id="2.7.13.3"/>
    </reaction>
</comment>
<evidence type="ECO:0000256" key="13">
    <source>
        <dbReference type="ARBA" id="ARBA00023136"/>
    </source>
</evidence>
<evidence type="ECO:0000256" key="11">
    <source>
        <dbReference type="ARBA" id="ARBA00022989"/>
    </source>
</evidence>
<keyword evidence="13 14" id="KW-0472">Membrane</keyword>
<evidence type="ECO:0000256" key="3">
    <source>
        <dbReference type="ARBA" id="ARBA00012438"/>
    </source>
</evidence>
<feature type="domain" description="HAMP" evidence="16">
    <location>
        <begin position="81"/>
        <end position="133"/>
    </location>
</feature>
<dbReference type="PROSITE" id="PS50885">
    <property type="entry name" value="HAMP"/>
    <property type="match status" value="1"/>
</dbReference>
<dbReference type="InterPro" id="IPR003660">
    <property type="entry name" value="HAMP_dom"/>
</dbReference>
<evidence type="ECO:0000256" key="5">
    <source>
        <dbReference type="ARBA" id="ARBA00022553"/>
    </source>
</evidence>
<dbReference type="PANTHER" id="PTHR45528">
    <property type="entry name" value="SENSOR HISTIDINE KINASE CPXA"/>
    <property type="match status" value="1"/>
</dbReference>
<keyword evidence="7 14" id="KW-0812">Transmembrane</keyword>
<evidence type="ECO:0000256" key="7">
    <source>
        <dbReference type="ARBA" id="ARBA00022692"/>
    </source>
</evidence>
<dbReference type="InterPro" id="IPR004358">
    <property type="entry name" value="Sig_transdc_His_kin-like_C"/>
</dbReference>
<dbReference type="SMART" id="SM00304">
    <property type="entry name" value="HAMP"/>
    <property type="match status" value="1"/>
</dbReference>
<evidence type="ECO:0000256" key="8">
    <source>
        <dbReference type="ARBA" id="ARBA00022741"/>
    </source>
</evidence>
<evidence type="ECO:0000313" key="17">
    <source>
        <dbReference type="EMBL" id="MFC5402684.1"/>
    </source>
</evidence>
<evidence type="ECO:0000256" key="12">
    <source>
        <dbReference type="ARBA" id="ARBA00023012"/>
    </source>
</evidence>
<comment type="caution">
    <text evidence="17">The sequence shown here is derived from an EMBL/GenBank/DDBJ whole genome shotgun (WGS) entry which is preliminary data.</text>
</comment>
<dbReference type="Pfam" id="PF02518">
    <property type="entry name" value="HATPase_c"/>
    <property type="match status" value="1"/>
</dbReference>
<keyword evidence="9 17" id="KW-0418">Kinase</keyword>
<dbReference type="Proteomes" id="UP001596113">
    <property type="component" value="Unassembled WGS sequence"/>
</dbReference>
<evidence type="ECO:0000313" key="18">
    <source>
        <dbReference type="Proteomes" id="UP001596113"/>
    </source>
</evidence>
<dbReference type="Pfam" id="PF00672">
    <property type="entry name" value="HAMP"/>
    <property type="match status" value="1"/>
</dbReference>
<keyword evidence="18" id="KW-1185">Reference proteome</keyword>
<feature type="domain" description="Histidine kinase" evidence="15">
    <location>
        <begin position="148"/>
        <end position="364"/>
    </location>
</feature>
<dbReference type="Gene3D" id="3.30.565.10">
    <property type="entry name" value="Histidine kinase-like ATPase, C-terminal domain"/>
    <property type="match status" value="1"/>
</dbReference>
<dbReference type="InterPro" id="IPR036890">
    <property type="entry name" value="HATPase_C_sf"/>
</dbReference>
<evidence type="ECO:0000256" key="6">
    <source>
        <dbReference type="ARBA" id="ARBA00022679"/>
    </source>
</evidence>
<evidence type="ECO:0000256" key="14">
    <source>
        <dbReference type="SAM" id="Phobius"/>
    </source>
</evidence>
<keyword evidence="4" id="KW-1003">Cell membrane</keyword>
<dbReference type="PROSITE" id="PS50109">
    <property type="entry name" value="HIS_KIN"/>
    <property type="match status" value="1"/>
</dbReference>
<evidence type="ECO:0000256" key="10">
    <source>
        <dbReference type="ARBA" id="ARBA00022840"/>
    </source>
</evidence>
<gene>
    <name evidence="17" type="ORF">ACFPOF_08020</name>
</gene>
<dbReference type="InterPro" id="IPR003594">
    <property type="entry name" value="HATPase_dom"/>
</dbReference>
<reference evidence="18" key="1">
    <citation type="journal article" date="2019" name="Int. J. Syst. Evol. Microbiol.">
        <title>The Global Catalogue of Microorganisms (GCM) 10K type strain sequencing project: providing services to taxonomists for standard genome sequencing and annotation.</title>
        <authorList>
            <consortium name="The Broad Institute Genomics Platform"/>
            <consortium name="The Broad Institute Genome Sequencing Center for Infectious Disease"/>
            <person name="Wu L."/>
            <person name="Ma J."/>
        </authorList>
    </citation>
    <scope>NUCLEOTIDE SEQUENCE [LARGE SCALE GENOMIC DNA]</scope>
    <source>
        <strain evidence="18">CGMCC 1.18575</strain>
    </source>
</reference>
<dbReference type="Gene3D" id="1.10.287.130">
    <property type="match status" value="1"/>
</dbReference>
<dbReference type="Gene3D" id="6.10.340.10">
    <property type="match status" value="1"/>
</dbReference>
<dbReference type="PRINTS" id="PR00344">
    <property type="entry name" value="BCTRLSENSOR"/>
</dbReference>
<dbReference type="InterPro" id="IPR005467">
    <property type="entry name" value="His_kinase_dom"/>
</dbReference>
<keyword evidence="5" id="KW-0597">Phosphoprotein</keyword>
<dbReference type="RefSeq" id="WP_378131366.1">
    <property type="nucleotide sequence ID" value="NZ_JBHSMI010000014.1"/>
</dbReference>
<comment type="subcellular location">
    <subcellularLocation>
        <location evidence="2">Cell membrane</location>
        <topology evidence="2">Multi-pass membrane protein</topology>
    </subcellularLocation>
</comment>
<protein>
    <recommendedName>
        <fullName evidence="3">histidine kinase</fullName>
        <ecNumber evidence="3">2.7.13.3</ecNumber>
    </recommendedName>
</protein>
<keyword evidence="6" id="KW-0808">Transferase</keyword>
<evidence type="ECO:0000256" key="2">
    <source>
        <dbReference type="ARBA" id="ARBA00004651"/>
    </source>
</evidence>